<evidence type="ECO:0000256" key="2">
    <source>
        <dbReference type="ARBA" id="ARBA00022692"/>
    </source>
</evidence>
<feature type="transmembrane region" description="Helical" evidence="7">
    <location>
        <begin position="88"/>
        <end position="114"/>
    </location>
</feature>
<evidence type="ECO:0000256" key="1">
    <source>
        <dbReference type="ARBA" id="ARBA00004141"/>
    </source>
</evidence>
<keyword evidence="10" id="KW-1185">Reference proteome</keyword>
<feature type="domain" description="Rhodopsin" evidence="8">
    <location>
        <begin position="27"/>
        <end position="278"/>
    </location>
</feature>
<dbReference type="PANTHER" id="PTHR33048:SF158">
    <property type="entry name" value="MEMBRANE PROTEIN PTH11-LIKE, PUTATIVE-RELATED"/>
    <property type="match status" value="1"/>
</dbReference>
<reference evidence="9" key="1">
    <citation type="journal article" date="2020" name="Stud. Mycol.">
        <title>101 Dothideomycetes genomes: a test case for predicting lifestyles and emergence of pathogens.</title>
        <authorList>
            <person name="Haridas S."/>
            <person name="Albert R."/>
            <person name="Binder M."/>
            <person name="Bloem J."/>
            <person name="Labutti K."/>
            <person name="Salamov A."/>
            <person name="Andreopoulos B."/>
            <person name="Baker S."/>
            <person name="Barry K."/>
            <person name="Bills G."/>
            <person name="Bluhm B."/>
            <person name="Cannon C."/>
            <person name="Castanera R."/>
            <person name="Culley D."/>
            <person name="Daum C."/>
            <person name="Ezra D."/>
            <person name="Gonzalez J."/>
            <person name="Henrissat B."/>
            <person name="Kuo A."/>
            <person name="Liang C."/>
            <person name="Lipzen A."/>
            <person name="Lutzoni F."/>
            <person name="Magnuson J."/>
            <person name="Mondo S."/>
            <person name="Nolan M."/>
            <person name="Ohm R."/>
            <person name="Pangilinan J."/>
            <person name="Park H.-J."/>
            <person name="Ramirez L."/>
            <person name="Alfaro M."/>
            <person name="Sun H."/>
            <person name="Tritt A."/>
            <person name="Yoshinaga Y."/>
            <person name="Zwiers L.-H."/>
            <person name="Turgeon B."/>
            <person name="Goodwin S."/>
            <person name="Spatafora J."/>
            <person name="Crous P."/>
            <person name="Grigoriev I."/>
        </authorList>
    </citation>
    <scope>NUCLEOTIDE SEQUENCE</scope>
    <source>
        <strain evidence="9">CBS 101060</strain>
    </source>
</reference>
<dbReference type="Pfam" id="PF20684">
    <property type="entry name" value="Fung_rhodopsin"/>
    <property type="match status" value="1"/>
</dbReference>
<keyword evidence="2 7" id="KW-0812">Transmembrane</keyword>
<evidence type="ECO:0000256" key="4">
    <source>
        <dbReference type="ARBA" id="ARBA00023136"/>
    </source>
</evidence>
<feature type="transmembrane region" description="Helical" evidence="7">
    <location>
        <begin position="43"/>
        <end position="61"/>
    </location>
</feature>
<evidence type="ECO:0000313" key="10">
    <source>
        <dbReference type="Proteomes" id="UP000799429"/>
    </source>
</evidence>
<protein>
    <recommendedName>
        <fullName evidence="8">Rhodopsin domain-containing protein</fullName>
    </recommendedName>
</protein>
<dbReference type="InterPro" id="IPR049326">
    <property type="entry name" value="Rhodopsin_dom_fungi"/>
</dbReference>
<comment type="caution">
    <text evidence="9">The sequence shown here is derived from an EMBL/GenBank/DDBJ whole genome shotgun (WGS) entry which is preliminary data.</text>
</comment>
<sequence length="390" mass="43718">MARYPLQDTCLAVICATPVMAAAFVCLRFYARYKMRTRISWDDYLVAFASILSLAIVGPSYKHVIMWHVGIHIYDVDQYRLEPNYDDYFPVILSFNLLNILILPIVKASIIMLLLRVSTIIPRIRLALYGVLTFTLGACIIPWGMFVFMCPPRTGNNWAPRTFGGLKCIDRPTQGELLIFVTCANLLTDCLIFPIPFLIMRRVMSASFRARLVVTLLFASSLAVTAIGAAKIYLQYRDRLFRQYKADWTYSIDYCISHIENNVAIMVACVPTLRGLVARWASNVREATVDLEIRGFTITRRSSSGSAGPPRGPLSPPTSPRVVGVKSEDFGVVRVTTEVTVTRFPERTCSVSSYDDLSSNDGTILAKHDSTAKLIEETISITSLPKCQLR</sequence>
<proteinExistence type="inferred from homology"/>
<dbReference type="AlphaFoldDB" id="A0A9P4S465"/>
<keyword evidence="3 7" id="KW-1133">Transmembrane helix</keyword>
<name>A0A9P4S465_9PEZI</name>
<comment type="similarity">
    <text evidence="5">Belongs to the SAT4 family.</text>
</comment>
<gene>
    <name evidence="9" type="ORF">M501DRAFT_943194</name>
</gene>
<comment type="subcellular location">
    <subcellularLocation>
        <location evidence="1">Membrane</location>
        <topology evidence="1">Multi-pass membrane protein</topology>
    </subcellularLocation>
</comment>
<feature type="transmembrane region" description="Helical" evidence="7">
    <location>
        <begin position="6"/>
        <end position="31"/>
    </location>
</feature>
<evidence type="ECO:0000256" key="3">
    <source>
        <dbReference type="ARBA" id="ARBA00022989"/>
    </source>
</evidence>
<dbReference type="EMBL" id="MU006113">
    <property type="protein sequence ID" value="KAF2834937.1"/>
    <property type="molecule type" value="Genomic_DNA"/>
</dbReference>
<evidence type="ECO:0000256" key="7">
    <source>
        <dbReference type="SAM" id="Phobius"/>
    </source>
</evidence>
<dbReference type="OrthoDB" id="5329176at2759"/>
<evidence type="ECO:0000313" key="9">
    <source>
        <dbReference type="EMBL" id="KAF2834937.1"/>
    </source>
</evidence>
<feature type="transmembrane region" description="Helical" evidence="7">
    <location>
        <begin position="177"/>
        <end position="200"/>
    </location>
</feature>
<organism evidence="9 10">
    <name type="scientific">Patellaria atrata CBS 101060</name>
    <dbReference type="NCBI Taxonomy" id="1346257"/>
    <lineage>
        <taxon>Eukaryota</taxon>
        <taxon>Fungi</taxon>
        <taxon>Dikarya</taxon>
        <taxon>Ascomycota</taxon>
        <taxon>Pezizomycotina</taxon>
        <taxon>Dothideomycetes</taxon>
        <taxon>Dothideomycetes incertae sedis</taxon>
        <taxon>Patellariales</taxon>
        <taxon>Patellariaceae</taxon>
        <taxon>Patellaria</taxon>
    </lineage>
</organism>
<feature type="compositionally biased region" description="Low complexity" evidence="6">
    <location>
        <begin position="300"/>
        <end position="309"/>
    </location>
</feature>
<dbReference type="PANTHER" id="PTHR33048">
    <property type="entry name" value="PTH11-LIKE INTEGRAL MEMBRANE PROTEIN (AFU_ORTHOLOGUE AFUA_5G11245)"/>
    <property type="match status" value="1"/>
</dbReference>
<feature type="compositionally biased region" description="Pro residues" evidence="6">
    <location>
        <begin position="310"/>
        <end position="319"/>
    </location>
</feature>
<evidence type="ECO:0000256" key="5">
    <source>
        <dbReference type="ARBA" id="ARBA00038359"/>
    </source>
</evidence>
<evidence type="ECO:0000256" key="6">
    <source>
        <dbReference type="SAM" id="MobiDB-lite"/>
    </source>
</evidence>
<dbReference type="InterPro" id="IPR052337">
    <property type="entry name" value="SAT4-like"/>
</dbReference>
<accession>A0A9P4S465</accession>
<feature type="region of interest" description="Disordered" evidence="6">
    <location>
        <begin position="300"/>
        <end position="321"/>
    </location>
</feature>
<dbReference type="Proteomes" id="UP000799429">
    <property type="component" value="Unassembled WGS sequence"/>
</dbReference>
<feature type="transmembrane region" description="Helical" evidence="7">
    <location>
        <begin position="212"/>
        <end position="234"/>
    </location>
</feature>
<evidence type="ECO:0000259" key="8">
    <source>
        <dbReference type="Pfam" id="PF20684"/>
    </source>
</evidence>
<keyword evidence="4 7" id="KW-0472">Membrane</keyword>
<feature type="transmembrane region" description="Helical" evidence="7">
    <location>
        <begin position="126"/>
        <end position="148"/>
    </location>
</feature>
<dbReference type="GO" id="GO:0016020">
    <property type="term" value="C:membrane"/>
    <property type="evidence" value="ECO:0007669"/>
    <property type="project" value="UniProtKB-SubCell"/>
</dbReference>